<dbReference type="AlphaFoldDB" id="A0A1F8F025"/>
<accession>A0A1F8F025</accession>
<organism evidence="2 3">
    <name type="scientific">Candidatus Yanofskybacteria bacterium RIFCSPHIGHO2_02_FULL_38_22b</name>
    <dbReference type="NCBI Taxonomy" id="1802673"/>
    <lineage>
        <taxon>Bacteria</taxon>
        <taxon>Candidatus Yanofskyibacteriota</taxon>
    </lineage>
</organism>
<feature type="compositionally biased region" description="Basic and acidic residues" evidence="1">
    <location>
        <begin position="45"/>
        <end position="56"/>
    </location>
</feature>
<sequence length="164" mass="19472">MGDFGGRFLKRRKIVRRDMAKVVTEKPRYGHANRSKKTSLRTRRYNGEDHLDDLPKRVASSRSRQHGWDAKEFSDRLGPLKKFLRRQVGRHWDEVYGELSRNLDKRSLTGRHIWIHVWQYVEKDVVIENGKVYQKEAHYGRRYEIKGLYIHPKSGVLCWAGGRV</sequence>
<feature type="compositionally biased region" description="Basic residues" evidence="1">
    <location>
        <begin position="29"/>
        <end position="44"/>
    </location>
</feature>
<dbReference type="EMBL" id="MGJN01000019">
    <property type="protein sequence ID" value="OGN06484.1"/>
    <property type="molecule type" value="Genomic_DNA"/>
</dbReference>
<gene>
    <name evidence="2" type="ORF">A3B86_03495</name>
</gene>
<protein>
    <submittedName>
        <fullName evidence="2">Uncharacterized protein</fullName>
    </submittedName>
</protein>
<name>A0A1F8F025_9BACT</name>
<feature type="region of interest" description="Disordered" evidence="1">
    <location>
        <begin position="26"/>
        <end position="65"/>
    </location>
</feature>
<proteinExistence type="predicted"/>
<evidence type="ECO:0000313" key="3">
    <source>
        <dbReference type="Proteomes" id="UP000176834"/>
    </source>
</evidence>
<dbReference type="Proteomes" id="UP000176834">
    <property type="component" value="Unassembled WGS sequence"/>
</dbReference>
<evidence type="ECO:0000313" key="2">
    <source>
        <dbReference type="EMBL" id="OGN06484.1"/>
    </source>
</evidence>
<comment type="caution">
    <text evidence="2">The sequence shown here is derived from an EMBL/GenBank/DDBJ whole genome shotgun (WGS) entry which is preliminary data.</text>
</comment>
<evidence type="ECO:0000256" key="1">
    <source>
        <dbReference type="SAM" id="MobiDB-lite"/>
    </source>
</evidence>
<reference evidence="2 3" key="1">
    <citation type="journal article" date="2016" name="Nat. Commun.">
        <title>Thousands of microbial genomes shed light on interconnected biogeochemical processes in an aquifer system.</title>
        <authorList>
            <person name="Anantharaman K."/>
            <person name="Brown C.T."/>
            <person name="Hug L.A."/>
            <person name="Sharon I."/>
            <person name="Castelle C.J."/>
            <person name="Probst A.J."/>
            <person name="Thomas B.C."/>
            <person name="Singh A."/>
            <person name="Wilkins M.J."/>
            <person name="Karaoz U."/>
            <person name="Brodie E.L."/>
            <person name="Williams K.H."/>
            <person name="Hubbard S.S."/>
            <person name="Banfield J.F."/>
        </authorList>
    </citation>
    <scope>NUCLEOTIDE SEQUENCE [LARGE SCALE GENOMIC DNA]</scope>
</reference>